<evidence type="ECO:0000313" key="1">
    <source>
        <dbReference type="EMBL" id="ANF98188.1"/>
    </source>
</evidence>
<protein>
    <submittedName>
        <fullName evidence="1">Uncharacterized protein</fullName>
    </submittedName>
</protein>
<reference evidence="2" key="1">
    <citation type="submission" date="2015-10" db="EMBL/GenBank/DDBJ databases">
        <title>Genome of Paenibacillus bovis sp. nov.</title>
        <authorList>
            <person name="Wu Z."/>
            <person name="Gao C."/>
            <person name="Liu Z."/>
            <person name="Zheng H."/>
        </authorList>
    </citation>
    <scope>NUCLEOTIDE SEQUENCE [LARGE SCALE GENOMIC DNA]</scope>
    <source>
        <strain evidence="2">BD3526</strain>
    </source>
</reference>
<organism evidence="1 2">
    <name type="scientific">Paenibacillus bovis</name>
    <dbReference type="NCBI Taxonomy" id="1616788"/>
    <lineage>
        <taxon>Bacteria</taxon>
        <taxon>Bacillati</taxon>
        <taxon>Bacillota</taxon>
        <taxon>Bacilli</taxon>
        <taxon>Bacillales</taxon>
        <taxon>Paenibacillaceae</taxon>
        <taxon>Paenibacillus</taxon>
    </lineage>
</organism>
<name>A0A172ZKS3_9BACL</name>
<evidence type="ECO:0000313" key="2">
    <source>
        <dbReference type="Proteomes" id="UP000078148"/>
    </source>
</evidence>
<dbReference type="AlphaFoldDB" id="A0A172ZKS3"/>
<reference evidence="1 2" key="2">
    <citation type="journal article" date="2016" name="Int. J. Syst. Evol. Microbiol.">
        <title>Paenibacillus bovis sp. nov., isolated from raw yak (Bos grunniens) milk.</title>
        <authorList>
            <person name="Gao C."/>
            <person name="Han J."/>
            <person name="Liu Z."/>
            <person name="Xu X."/>
            <person name="Hang F."/>
            <person name="Wu Z."/>
        </authorList>
    </citation>
    <scope>NUCLEOTIDE SEQUENCE [LARGE SCALE GENOMIC DNA]</scope>
    <source>
        <strain evidence="1 2">BD3526</strain>
    </source>
</reference>
<dbReference type="KEGG" id="pbv:AR543_20680"/>
<gene>
    <name evidence="1" type="ORF">AR543_20680</name>
</gene>
<proteinExistence type="predicted"/>
<dbReference type="EMBL" id="CP013023">
    <property type="protein sequence ID" value="ANF98188.1"/>
    <property type="molecule type" value="Genomic_DNA"/>
</dbReference>
<keyword evidence="2" id="KW-1185">Reference proteome</keyword>
<dbReference type="Proteomes" id="UP000078148">
    <property type="component" value="Chromosome"/>
</dbReference>
<dbReference type="STRING" id="1616788.AR543_20680"/>
<sequence length="61" mass="6972">MKAVFSPADLIYFIMFNADCDGIMSHFQNKFEMSIKINGANAEIGLLLYYNILTKGVEQYE</sequence>
<accession>A0A172ZKS3</accession>